<feature type="transmembrane region" description="Helical" evidence="1">
    <location>
        <begin position="214"/>
        <end position="243"/>
    </location>
</feature>
<gene>
    <name evidence="2" type="ORF">SAMN05443637_101374</name>
</gene>
<dbReference type="RefSeq" id="WP_073455038.1">
    <property type="nucleotide sequence ID" value="NZ_CALGVN010000012.1"/>
</dbReference>
<evidence type="ECO:0000313" key="3">
    <source>
        <dbReference type="Proteomes" id="UP000184363"/>
    </source>
</evidence>
<feature type="transmembrane region" description="Helical" evidence="1">
    <location>
        <begin position="152"/>
        <end position="176"/>
    </location>
</feature>
<dbReference type="NCBIfam" id="TIGR03082">
    <property type="entry name" value="Gneg_AbrB_dup"/>
    <property type="match status" value="2"/>
</dbReference>
<keyword evidence="3" id="KW-1185">Reference proteome</keyword>
<organism evidence="2 3">
    <name type="scientific">Pseudonocardia thermophila</name>
    <dbReference type="NCBI Taxonomy" id="1848"/>
    <lineage>
        <taxon>Bacteria</taxon>
        <taxon>Bacillati</taxon>
        <taxon>Actinomycetota</taxon>
        <taxon>Actinomycetes</taxon>
        <taxon>Pseudonocardiales</taxon>
        <taxon>Pseudonocardiaceae</taxon>
        <taxon>Pseudonocardia</taxon>
    </lineage>
</organism>
<protein>
    <recommendedName>
        <fullName evidence="4">Ammonia monooxygenase</fullName>
    </recommendedName>
</protein>
<dbReference type="EMBL" id="FRAP01000001">
    <property type="protein sequence ID" value="SHJ97446.1"/>
    <property type="molecule type" value="Genomic_DNA"/>
</dbReference>
<feature type="transmembrane region" description="Helical" evidence="1">
    <location>
        <begin position="263"/>
        <end position="284"/>
    </location>
</feature>
<feature type="transmembrane region" description="Helical" evidence="1">
    <location>
        <begin position="84"/>
        <end position="105"/>
    </location>
</feature>
<evidence type="ECO:0000256" key="1">
    <source>
        <dbReference type="SAM" id="Phobius"/>
    </source>
</evidence>
<dbReference type="AlphaFoldDB" id="A0A1M6NP94"/>
<dbReference type="PANTHER" id="PTHR38457">
    <property type="entry name" value="REGULATOR ABRB-RELATED"/>
    <property type="match status" value="1"/>
</dbReference>
<dbReference type="PANTHER" id="PTHR38457:SF1">
    <property type="entry name" value="REGULATOR ABRB-RELATED"/>
    <property type="match status" value="1"/>
</dbReference>
<dbReference type="OrthoDB" id="5188485at2"/>
<reference evidence="2 3" key="1">
    <citation type="submission" date="2016-11" db="EMBL/GenBank/DDBJ databases">
        <authorList>
            <person name="Jaros S."/>
            <person name="Januszkiewicz K."/>
            <person name="Wedrychowicz H."/>
        </authorList>
    </citation>
    <scope>NUCLEOTIDE SEQUENCE [LARGE SCALE GENOMIC DNA]</scope>
    <source>
        <strain evidence="2 3">DSM 43832</strain>
    </source>
</reference>
<dbReference type="InterPro" id="IPR007820">
    <property type="entry name" value="AbrB_fam"/>
</dbReference>
<name>A0A1M6NP94_PSETH</name>
<feature type="transmembrane region" description="Helical" evidence="1">
    <location>
        <begin position="55"/>
        <end position="72"/>
    </location>
</feature>
<keyword evidence="1" id="KW-1133">Transmembrane helix</keyword>
<sequence length="359" mass="35350">MTAALGRWAVLIVLTAAVAAALIAASVPTAALFAGLLVATCLALAGRAPARVPRPAFVCGQAVIGVVIGLMASPDTLAGLAQDWLPVLLISVATLVLSSSAGLLLGLRRGVSALTGMFALTAGGASGMVAMSRELGADDRVVVVAQYLRAGLVAASTPLVAMAFYGAAVGVGAPAGPAGAPWWQGLLVLAICVGAGIPLARLTRMPSGGLLGPMLVAIALNLAGLVPGVTVPTLVVDLGYAVIGWQAGIGFTRSSLKTVLGALPAMLALIVAVSVACAGLGLALSALTGASLLDGYLATTPGGVYAALATAISSGSDVTFVVAVQVLRVILLLLVTPLLARLANRRAGVGATNADTEDD</sequence>
<dbReference type="STRING" id="1848.SAMN05443637_101374"/>
<dbReference type="InterPro" id="IPR017516">
    <property type="entry name" value="AbrB_dup"/>
</dbReference>
<feature type="transmembrane region" description="Helical" evidence="1">
    <location>
        <begin position="320"/>
        <end position="340"/>
    </location>
</feature>
<evidence type="ECO:0008006" key="4">
    <source>
        <dbReference type="Google" id="ProtNLM"/>
    </source>
</evidence>
<dbReference type="PIRSF" id="PIRSF038991">
    <property type="entry name" value="Protein_AbrB"/>
    <property type="match status" value="1"/>
</dbReference>
<accession>A0A1M6NP94</accession>
<proteinExistence type="predicted"/>
<evidence type="ECO:0000313" key="2">
    <source>
        <dbReference type="EMBL" id="SHJ97446.1"/>
    </source>
</evidence>
<dbReference type="GO" id="GO:0016020">
    <property type="term" value="C:membrane"/>
    <property type="evidence" value="ECO:0007669"/>
    <property type="project" value="InterPro"/>
</dbReference>
<dbReference type="GO" id="GO:0010468">
    <property type="term" value="P:regulation of gene expression"/>
    <property type="evidence" value="ECO:0007669"/>
    <property type="project" value="InterPro"/>
</dbReference>
<keyword evidence="1" id="KW-0812">Transmembrane</keyword>
<keyword evidence="1" id="KW-0472">Membrane</keyword>
<feature type="transmembrane region" description="Helical" evidence="1">
    <location>
        <begin position="182"/>
        <end position="202"/>
    </location>
</feature>
<dbReference type="Proteomes" id="UP000184363">
    <property type="component" value="Unassembled WGS sequence"/>
</dbReference>
<dbReference type="Pfam" id="PF05145">
    <property type="entry name" value="AbrB"/>
    <property type="match status" value="1"/>
</dbReference>
<feature type="transmembrane region" description="Helical" evidence="1">
    <location>
        <begin position="296"/>
        <end position="314"/>
    </location>
</feature>